<organism evidence="2 3">
    <name type="scientific">Propioniciclava soli</name>
    <dbReference type="NCBI Taxonomy" id="2775081"/>
    <lineage>
        <taxon>Bacteria</taxon>
        <taxon>Bacillati</taxon>
        <taxon>Actinomycetota</taxon>
        <taxon>Actinomycetes</taxon>
        <taxon>Propionibacteriales</taxon>
        <taxon>Propionibacteriaceae</taxon>
        <taxon>Propioniciclava</taxon>
    </lineage>
</organism>
<keyword evidence="1" id="KW-0812">Transmembrane</keyword>
<evidence type="ECO:0000313" key="3">
    <source>
        <dbReference type="Proteomes" id="UP001434337"/>
    </source>
</evidence>
<evidence type="ECO:0000313" key="2">
    <source>
        <dbReference type="EMBL" id="WZW98341.1"/>
    </source>
</evidence>
<dbReference type="RefSeq" id="WP_232547110.1">
    <property type="nucleotide sequence ID" value="NZ_CP115965.1"/>
</dbReference>
<evidence type="ECO:0000256" key="1">
    <source>
        <dbReference type="SAM" id="Phobius"/>
    </source>
</evidence>
<dbReference type="EMBL" id="CP115965">
    <property type="protein sequence ID" value="WZW98341.1"/>
    <property type="molecule type" value="Genomic_DNA"/>
</dbReference>
<feature type="transmembrane region" description="Helical" evidence="1">
    <location>
        <begin position="42"/>
        <end position="69"/>
    </location>
</feature>
<accession>A0ABZ3C720</accession>
<name>A0ABZ3C720_9ACTN</name>
<reference evidence="2 3" key="1">
    <citation type="journal article" date="2023" name="Environ Microbiome">
        <title>A coral-associated actinobacterium mitigates coral bleaching under heat stress.</title>
        <authorList>
            <person name="Li J."/>
            <person name="Zou Y."/>
            <person name="Li Q."/>
            <person name="Zhang J."/>
            <person name="Bourne D.G."/>
            <person name="Lyu Y."/>
            <person name="Liu C."/>
            <person name="Zhang S."/>
        </authorList>
    </citation>
    <scope>NUCLEOTIDE SEQUENCE [LARGE SCALE GENOMIC DNA]</scope>
    <source>
        <strain evidence="2 3">SCSIO 13291</strain>
    </source>
</reference>
<proteinExistence type="predicted"/>
<keyword evidence="1" id="KW-0472">Membrane</keyword>
<keyword evidence="1" id="KW-1133">Transmembrane helix</keyword>
<evidence type="ECO:0008006" key="4">
    <source>
        <dbReference type="Google" id="ProtNLM"/>
    </source>
</evidence>
<gene>
    <name evidence="2" type="ORF">PCC79_15860</name>
</gene>
<keyword evidence="3" id="KW-1185">Reference proteome</keyword>
<feature type="transmembrane region" description="Helical" evidence="1">
    <location>
        <begin position="12"/>
        <end position="36"/>
    </location>
</feature>
<sequence>MELSRSRGRSILISPWLGVIVLFGALSSVVFIVAAVQAEDVLARIVAAAAIVTLFGVFCNLTGDAILLLDRRGFRTLFQRRTPWEAVTAIRVAEVPEWGIETTAVVLDVVRGDHLQQRVLKGFGRLGHLVDLEGLRDRLEAARAEALGGASGTATH</sequence>
<protein>
    <recommendedName>
        <fullName evidence="4">PH domain-containing protein</fullName>
    </recommendedName>
</protein>
<dbReference type="Proteomes" id="UP001434337">
    <property type="component" value="Chromosome"/>
</dbReference>